<name>A0A147ESR2_MICTE</name>
<dbReference type="Gene3D" id="3.30.530.20">
    <property type="match status" value="1"/>
</dbReference>
<evidence type="ECO:0000313" key="3">
    <source>
        <dbReference type="EMBL" id="KTR87754.1"/>
    </source>
</evidence>
<sequence>MEEASRGGGKDAGLDHLLLALTIDDGAAGQVLRASGVTIERAREAIAAQHREQLSSLGLDVETLSDGPISLGDATGFDWTEQARAAMARATAIGETGDSAAVLRALLAEPSGFVTAVLRRLDTTPESIGALLAQAVALPVTAPTASSDDLFHRSTTAFLPATPDATWALVSDPRRLAEWDATTETVTPGAAGSWIAPPQDGRAVDLGPQHFTVDADESRRVAHWTFWWPASVRRTNRRHVIFALEPEASGTSLRVDTTWETASARKRRRVSAARPFFRALMWFQVTRVASSVSAALRG</sequence>
<dbReference type="Gene3D" id="1.10.1780.10">
    <property type="entry name" value="Clp, N-terminal domain"/>
    <property type="match status" value="1"/>
</dbReference>
<reference evidence="3 4" key="1">
    <citation type="journal article" date="2016" name="Front. Microbiol.">
        <title>Genomic Resource of Rice Seed Associated Bacteria.</title>
        <authorList>
            <person name="Midha S."/>
            <person name="Bansal K."/>
            <person name="Sharma S."/>
            <person name="Kumar N."/>
            <person name="Patil P.P."/>
            <person name="Chaudhry V."/>
            <person name="Patil P.B."/>
        </authorList>
    </citation>
    <scope>NUCLEOTIDE SEQUENCE [LARGE SCALE GENOMIC DNA]</scope>
    <source>
        <strain evidence="3 4">NS220</strain>
    </source>
</reference>
<dbReference type="SUPFAM" id="SSF55961">
    <property type="entry name" value="Bet v1-like"/>
    <property type="match status" value="1"/>
</dbReference>
<dbReference type="Pfam" id="PF08327">
    <property type="entry name" value="AHSA1"/>
    <property type="match status" value="1"/>
</dbReference>
<dbReference type="InterPro" id="IPR023393">
    <property type="entry name" value="START-like_dom_sf"/>
</dbReference>
<evidence type="ECO:0000259" key="2">
    <source>
        <dbReference type="Pfam" id="PF08327"/>
    </source>
</evidence>
<comment type="caution">
    <text evidence="3">The sequence shown here is derived from an EMBL/GenBank/DDBJ whole genome shotgun (WGS) entry which is preliminary data.</text>
</comment>
<dbReference type="InterPro" id="IPR013538">
    <property type="entry name" value="ASHA1/2-like_C"/>
</dbReference>
<organism evidence="3 4">
    <name type="scientific">Microbacterium testaceum</name>
    <name type="common">Aureobacterium testaceum</name>
    <name type="synonym">Brevibacterium testaceum</name>
    <dbReference type="NCBI Taxonomy" id="2033"/>
    <lineage>
        <taxon>Bacteria</taxon>
        <taxon>Bacillati</taxon>
        <taxon>Actinomycetota</taxon>
        <taxon>Actinomycetes</taxon>
        <taxon>Micrococcales</taxon>
        <taxon>Microbacteriaceae</taxon>
        <taxon>Microbacterium</taxon>
    </lineage>
</organism>
<dbReference type="PATRIC" id="fig|2033.6.peg.1046"/>
<gene>
    <name evidence="3" type="ORF">NS220_17085</name>
</gene>
<evidence type="ECO:0000256" key="1">
    <source>
        <dbReference type="ARBA" id="ARBA00006817"/>
    </source>
</evidence>
<feature type="domain" description="Activator of Hsp90 ATPase homologue 1/2-like C-terminal" evidence="2">
    <location>
        <begin position="161"/>
        <end position="266"/>
    </location>
</feature>
<evidence type="ECO:0000313" key="4">
    <source>
        <dbReference type="Proteomes" id="UP000075025"/>
    </source>
</evidence>
<protein>
    <recommendedName>
        <fullName evidence="2">Activator of Hsp90 ATPase homologue 1/2-like C-terminal domain-containing protein</fullName>
    </recommendedName>
</protein>
<dbReference type="AlphaFoldDB" id="A0A147ESR2"/>
<dbReference type="EMBL" id="LDRT01000159">
    <property type="protein sequence ID" value="KTR87754.1"/>
    <property type="molecule type" value="Genomic_DNA"/>
</dbReference>
<proteinExistence type="inferred from homology"/>
<dbReference type="Proteomes" id="UP000075025">
    <property type="component" value="Unassembled WGS sequence"/>
</dbReference>
<comment type="similarity">
    <text evidence="1">Belongs to the AHA1 family.</text>
</comment>
<accession>A0A147ESR2</accession>
<dbReference type="InterPro" id="IPR036628">
    <property type="entry name" value="Clp_N_dom_sf"/>
</dbReference>